<dbReference type="PATRIC" id="fig|39777.7.peg.1552"/>
<dbReference type="InterPro" id="IPR036188">
    <property type="entry name" value="FAD/NAD-bd_sf"/>
</dbReference>
<evidence type="ECO:0000256" key="7">
    <source>
        <dbReference type="PIRSR" id="PIRSR000350-4"/>
    </source>
</evidence>
<sequence length="441" mass="47736">MNTKHYDLIVLGFGKAGKTLAAKFGSMGKAVAMIEENPLMYGGTCINIACIPTKTMIIAASKGLSYDQVLNQREVVTSRLRNKNFGMLDTNEHVDVYTGHGEFISNKEIAVTAGEDKIILSSETIIINTGAVAIKPNIDGIDTATGFYNSTEIQQLSPQPSTLGVIGAGPIGLEFASLYAKLGAKVTVFNIESSILKREEPIVQELANEYLTEQGITILNDVTLNSVSNDGNKSVITANGQNYTFDAVLYATGRKPNTANIGLENTDITTNERGAIVVNDTCESSVPGVYAVGDVNGGPQFTYISLDDFRIVFGALTGNGQYTLKDRKNIPYTTFLTPPLARVGLTEGDAINKGYTVKTKEMLVATMPRAHVNDYLKGAFKIVVNADNDLILGATLYSQGAEELINLIKMAMDNNIPYTYFKNQIFTHPTMAENLNDLCNF</sequence>
<dbReference type="InterPro" id="IPR016156">
    <property type="entry name" value="FAD/NAD-linked_Rdtase_dimer_sf"/>
</dbReference>
<evidence type="ECO:0000313" key="11">
    <source>
        <dbReference type="Proteomes" id="UP000070226"/>
    </source>
</evidence>
<comment type="cofactor">
    <cofactor evidence="6">
        <name>FAD</name>
        <dbReference type="ChEBI" id="CHEBI:57692"/>
    </cofactor>
    <text evidence="6">Binds 1 FAD per subunit.</text>
</comment>
<dbReference type="Proteomes" id="UP000070226">
    <property type="component" value="Unassembled WGS sequence"/>
</dbReference>
<dbReference type="EMBL" id="LRQT01000088">
    <property type="protein sequence ID" value="KXA62557.1"/>
    <property type="molecule type" value="Genomic_DNA"/>
</dbReference>
<dbReference type="NCBIfam" id="NF005572">
    <property type="entry name" value="PRK07251.1"/>
    <property type="match status" value="1"/>
</dbReference>
<evidence type="ECO:0000256" key="1">
    <source>
        <dbReference type="ARBA" id="ARBA00007532"/>
    </source>
</evidence>
<reference evidence="10 11" key="1">
    <citation type="submission" date="2016-01" db="EMBL/GenBank/DDBJ databases">
        <authorList>
            <person name="Oliw E.H."/>
        </authorList>
    </citation>
    <scope>NUCLEOTIDE SEQUENCE [LARGE SCALE GENOMIC DNA]</scope>
    <source>
        <strain evidence="10 11">CMW7756B</strain>
    </source>
</reference>
<dbReference type="Gene3D" id="3.50.50.60">
    <property type="entry name" value="FAD/NAD(P)-binding domain"/>
    <property type="match status" value="3"/>
</dbReference>
<feature type="active site" description="Proton acceptor" evidence="5">
    <location>
        <position position="428"/>
    </location>
</feature>
<dbReference type="FunFam" id="3.30.390.30:FF:000001">
    <property type="entry name" value="Dihydrolipoyl dehydrogenase"/>
    <property type="match status" value="1"/>
</dbReference>
<feature type="binding site" evidence="6">
    <location>
        <position position="54"/>
    </location>
    <ligand>
        <name>FAD</name>
        <dbReference type="ChEBI" id="CHEBI:57692"/>
    </ligand>
</feature>
<dbReference type="GO" id="GO:0003955">
    <property type="term" value="F:NAD(P)H dehydrogenase (quinone) activity"/>
    <property type="evidence" value="ECO:0007669"/>
    <property type="project" value="TreeGrafter"/>
</dbReference>
<protein>
    <submittedName>
        <fullName evidence="10">Pyridine nucleotide-disulfide oxidoreductase</fullName>
    </submittedName>
</protein>
<evidence type="ECO:0000256" key="3">
    <source>
        <dbReference type="ARBA" id="ARBA00022827"/>
    </source>
</evidence>
<dbReference type="PANTHER" id="PTHR43014">
    <property type="entry name" value="MERCURIC REDUCTASE"/>
    <property type="match status" value="1"/>
</dbReference>
<dbReference type="SUPFAM" id="SSF55424">
    <property type="entry name" value="FAD/NAD-linked reductases, dimerisation (C-terminal) domain"/>
    <property type="match status" value="1"/>
</dbReference>
<dbReference type="InterPro" id="IPR004099">
    <property type="entry name" value="Pyr_nucl-diS_OxRdtase_dimer"/>
</dbReference>
<organism evidence="10">
    <name type="scientific">Veillonella atypica</name>
    <dbReference type="NCBI Taxonomy" id="39777"/>
    <lineage>
        <taxon>Bacteria</taxon>
        <taxon>Bacillati</taxon>
        <taxon>Bacillota</taxon>
        <taxon>Negativicutes</taxon>
        <taxon>Veillonellales</taxon>
        <taxon>Veillonellaceae</taxon>
        <taxon>Veillonella</taxon>
    </lineage>
</organism>
<proteinExistence type="inferred from homology"/>
<feature type="binding site" evidence="6">
    <location>
        <position position="101"/>
    </location>
    <ligand>
        <name>FAD</name>
        <dbReference type="ChEBI" id="CHEBI:57692"/>
    </ligand>
</feature>
<comment type="caution">
    <text evidence="10">The sequence shown here is derived from an EMBL/GenBank/DDBJ whole genome shotgun (WGS) entry which is preliminary data.</text>
</comment>
<feature type="domain" description="Pyridine nucleotide-disulphide oxidoreductase dimerisation" evidence="8">
    <location>
        <begin position="330"/>
        <end position="437"/>
    </location>
</feature>
<dbReference type="PRINTS" id="PR00411">
    <property type="entry name" value="PNDRDTASEI"/>
</dbReference>
<dbReference type="Gene3D" id="3.30.390.30">
    <property type="match status" value="1"/>
</dbReference>
<evidence type="ECO:0000256" key="5">
    <source>
        <dbReference type="PIRSR" id="PIRSR000350-2"/>
    </source>
</evidence>
<dbReference type="SUPFAM" id="SSF51905">
    <property type="entry name" value="FAD/NAD(P)-binding domain"/>
    <property type="match status" value="1"/>
</dbReference>
<dbReference type="PRINTS" id="PR00368">
    <property type="entry name" value="FADPNR"/>
</dbReference>
<dbReference type="PIRSF" id="PIRSF000350">
    <property type="entry name" value="Mercury_reductase_MerA"/>
    <property type="match status" value="1"/>
</dbReference>
<keyword evidence="3 6" id="KW-0274">FAD</keyword>
<keyword evidence="4" id="KW-0560">Oxidoreductase</keyword>
<gene>
    <name evidence="10" type="ORF">HMPREF3233_01586</name>
</gene>
<keyword evidence="6" id="KW-0547">Nucleotide-binding</keyword>
<evidence type="ECO:0000259" key="8">
    <source>
        <dbReference type="Pfam" id="PF02852"/>
    </source>
</evidence>
<evidence type="ECO:0000259" key="9">
    <source>
        <dbReference type="Pfam" id="PF07992"/>
    </source>
</evidence>
<evidence type="ECO:0000256" key="2">
    <source>
        <dbReference type="ARBA" id="ARBA00022630"/>
    </source>
</evidence>
<evidence type="ECO:0000313" key="10">
    <source>
        <dbReference type="EMBL" id="KXA62557.1"/>
    </source>
</evidence>
<dbReference type="PANTHER" id="PTHR43014:SF4">
    <property type="entry name" value="PYRIDINE NUCLEOTIDE-DISULFIDE OXIDOREDUCTASE RCLA-RELATED"/>
    <property type="match status" value="1"/>
</dbReference>
<comment type="similarity">
    <text evidence="1">Belongs to the class-I pyridine nucleotide-disulfide oxidoreductase family.</text>
</comment>
<dbReference type="InterPro" id="IPR001100">
    <property type="entry name" value="Pyr_nuc-diS_OxRdtase"/>
</dbReference>
<accession>A0A133S2B7</accession>
<dbReference type="Pfam" id="PF07992">
    <property type="entry name" value="Pyr_redox_2"/>
    <property type="match status" value="1"/>
</dbReference>
<dbReference type="InterPro" id="IPR023753">
    <property type="entry name" value="FAD/NAD-binding_dom"/>
</dbReference>
<keyword evidence="6" id="KW-0520">NAD</keyword>
<evidence type="ECO:0000256" key="6">
    <source>
        <dbReference type="PIRSR" id="PIRSR000350-3"/>
    </source>
</evidence>
<evidence type="ECO:0000256" key="4">
    <source>
        <dbReference type="ARBA" id="ARBA00023002"/>
    </source>
</evidence>
<feature type="domain" description="FAD/NAD(P)-binding" evidence="9">
    <location>
        <begin position="6"/>
        <end position="304"/>
    </location>
</feature>
<dbReference type="RefSeq" id="WP_060807818.1">
    <property type="nucleotide sequence ID" value="NZ_KQ958119.1"/>
</dbReference>
<dbReference type="AlphaFoldDB" id="A0A133S2B7"/>
<feature type="binding site" evidence="6">
    <location>
        <position position="294"/>
    </location>
    <ligand>
        <name>FAD</name>
        <dbReference type="ChEBI" id="CHEBI:57692"/>
    </ligand>
</feature>
<feature type="disulfide bond" description="Redox-active" evidence="7">
    <location>
        <begin position="45"/>
        <end position="50"/>
    </location>
</feature>
<feature type="binding site" evidence="6">
    <location>
        <begin position="167"/>
        <end position="174"/>
    </location>
    <ligand>
        <name>NAD(+)</name>
        <dbReference type="ChEBI" id="CHEBI:57540"/>
    </ligand>
</feature>
<feature type="binding site" evidence="6">
    <location>
        <position position="253"/>
    </location>
    <ligand>
        <name>NAD(+)</name>
        <dbReference type="ChEBI" id="CHEBI:57540"/>
    </ligand>
</feature>
<dbReference type="GO" id="GO:0050660">
    <property type="term" value="F:flavin adenine dinucleotide binding"/>
    <property type="evidence" value="ECO:0007669"/>
    <property type="project" value="TreeGrafter"/>
</dbReference>
<name>A0A133S2B7_9FIRM</name>
<keyword evidence="2" id="KW-0285">Flavoprotein</keyword>
<dbReference type="Pfam" id="PF02852">
    <property type="entry name" value="Pyr_redox_dim"/>
    <property type="match status" value="1"/>
</dbReference>